<reference evidence="3" key="1">
    <citation type="journal article" date="2019" name="Int. J. Syst. Evol. Microbiol.">
        <title>The Global Catalogue of Microorganisms (GCM) 10K type strain sequencing project: providing services to taxonomists for standard genome sequencing and annotation.</title>
        <authorList>
            <consortium name="The Broad Institute Genomics Platform"/>
            <consortium name="The Broad Institute Genome Sequencing Center for Infectious Disease"/>
            <person name="Wu L."/>
            <person name="Ma J."/>
        </authorList>
    </citation>
    <scope>NUCLEOTIDE SEQUENCE [LARGE SCALE GENOMIC DNA]</scope>
    <source>
        <strain evidence="3">CCM 7282</strain>
    </source>
</reference>
<evidence type="ECO:0000256" key="1">
    <source>
        <dbReference type="ARBA" id="ARBA00006479"/>
    </source>
</evidence>
<dbReference type="Gene3D" id="3.30.420.40">
    <property type="match status" value="2"/>
</dbReference>
<dbReference type="PANTHER" id="PTHR18964">
    <property type="entry name" value="ROK (REPRESSOR, ORF, KINASE) FAMILY"/>
    <property type="match status" value="1"/>
</dbReference>
<dbReference type="Proteomes" id="UP000619534">
    <property type="component" value="Unassembled WGS sequence"/>
</dbReference>
<evidence type="ECO:0000313" key="3">
    <source>
        <dbReference type="Proteomes" id="UP000619534"/>
    </source>
</evidence>
<evidence type="ECO:0000313" key="2">
    <source>
        <dbReference type="EMBL" id="GGC84097.1"/>
    </source>
</evidence>
<dbReference type="PROSITE" id="PS01125">
    <property type="entry name" value="ROK"/>
    <property type="match status" value="1"/>
</dbReference>
<dbReference type="EMBL" id="BMCJ01000002">
    <property type="protein sequence ID" value="GGC84097.1"/>
    <property type="molecule type" value="Genomic_DNA"/>
</dbReference>
<dbReference type="RefSeq" id="WP_062441826.1">
    <property type="nucleotide sequence ID" value="NZ_BMCJ01000002.1"/>
</dbReference>
<dbReference type="SUPFAM" id="SSF53067">
    <property type="entry name" value="Actin-like ATPase domain"/>
    <property type="match status" value="1"/>
</dbReference>
<sequence>MAVSRDVAIGIDLGGTKILTALIDEKGSILTEVELETLAPEGPEAIYDQVVSSIYRLIDERNLDESRILGIGIATAGVIDTLNKEVIFANNLGWENIPVGSLLEKEFSLPVHIVNDANAAAIAESIWGAGKGSENLVYITVSTGIGAGIISDGRLITGEGGSAGEFGHISIDANGEACGCGNIGCLENLASGSAIAKTAQHRLKMGAKSDFFTSPAKVSAEKLGKAAQGGDSFSLDILKEAAVSIGVGVTSLVHLLNTEVIVFGGGVMNLSEILLPEIKKTVAQRGLPSMTKNINIVKSTLGVNAGVLGAVGYYFEPSGKALAAFEK</sequence>
<accession>A0ABQ1NV69</accession>
<gene>
    <name evidence="2" type="primary">glcK</name>
    <name evidence="2" type="ORF">GCM10007216_13420</name>
</gene>
<name>A0ABQ1NV69_9BACI</name>
<dbReference type="CDD" id="cd24068">
    <property type="entry name" value="ASKHA_NBD_ROK_FnNanK-like"/>
    <property type="match status" value="1"/>
</dbReference>
<keyword evidence="3" id="KW-1185">Reference proteome</keyword>
<proteinExistence type="inferred from homology"/>
<dbReference type="Pfam" id="PF00480">
    <property type="entry name" value="ROK"/>
    <property type="match status" value="1"/>
</dbReference>
<dbReference type="InterPro" id="IPR043129">
    <property type="entry name" value="ATPase_NBD"/>
</dbReference>
<comment type="caution">
    <text evidence="2">The sequence shown here is derived from an EMBL/GenBank/DDBJ whole genome shotgun (WGS) entry which is preliminary data.</text>
</comment>
<dbReference type="PANTHER" id="PTHR18964:SF149">
    <property type="entry name" value="BIFUNCTIONAL UDP-N-ACETYLGLUCOSAMINE 2-EPIMERASE_N-ACETYLMANNOSAMINE KINASE"/>
    <property type="match status" value="1"/>
</dbReference>
<comment type="similarity">
    <text evidence="1">Belongs to the ROK (NagC/XylR) family.</text>
</comment>
<organism evidence="2 3">
    <name type="scientific">Thalassobacillus devorans</name>
    <dbReference type="NCBI Taxonomy" id="279813"/>
    <lineage>
        <taxon>Bacteria</taxon>
        <taxon>Bacillati</taxon>
        <taxon>Bacillota</taxon>
        <taxon>Bacilli</taxon>
        <taxon>Bacillales</taxon>
        <taxon>Bacillaceae</taxon>
        <taxon>Thalassobacillus</taxon>
    </lineage>
</organism>
<dbReference type="InterPro" id="IPR000600">
    <property type="entry name" value="ROK"/>
</dbReference>
<dbReference type="InterPro" id="IPR049874">
    <property type="entry name" value="ROK_cs"/>
</dbReference>
<protein>
    <submittedName>
        <fullName evidence="2">Glucokinase</fullName>
    </submittedName>
</protein>